<keyword evidence="3" id="KW-0274">FAD</keyword>
<dbReference type="Gene3D" id="3.30.9.10">
    <property type="entry name" value="D-Amino Acid Oxidase, subunit A, domain 2"/>
    <property type="match status" value="1"/>
</dbReference>
<evidence type="ECO:0000313" key="8">
    <source>
        <dbReference type="Proteomes" id="UP000399805"/>
    </source>
</evidence>
<dbReference type="GO" id="GO:0008115">
    <property type="term" value="F:sarcosine oxidase activity"/>
    <property type="evidence" value="ECO:0007669"/>
    <property type="project" value="TreeGrafter"/>
</dbReference>
<evidence type="ECO:0000256" key="3">
    <source>
        <dbReference type="ARBA" id="ARBA00022827"/>
    </source>
</evidence>
<feature type="region of interest" description="Disordered" evidence="5">
    <location>
        <begin position="1"/>
        <end position="28"/>
    </location>
</feature>
<dbReference type="PANTHER" id="PTHR10961:SF46">
    <property type="entry name" value="PEROXISOMAL SARCOSINE OXIDASE"/>
    <property type="match status" value="1"/>
</dbReference>
<dbReference type="AlphaFoldDB" id="A0A6I8LT97"/>
<dbReference type="GO" id="GO:0050660">
    <property type="term" value="F:flavin adenine dinucleotide binding"/>
    <property type="evidence" value="ECO:0007669"/>
    <property type="project" value="InterPro"/>
</dbReference>
<protein>
    <recommendedName>
        <fullName evidence="6">FAD dependent oxidoreductase domain-containing protein</fullName>
    </recommendedName>
</protein>
<gene>
    <name evidence="7" type="ORF">AA23TX_05232</name>
</gene>
<reference evidence="7 8" key="1">
    <citation type="submission" date="2019-09" db="EMBL/GenBank/DDBJ databases">
        <authorList>
            <person name="Leyn A S."/>
        </authorList>
    </citation>
    <scope>NUCLEOTIDE SEQUENCE [LARGE SCALE GENOMIC DNA]</scope>
    <source>
        <strain evidence="7">AA231_1</strain>
    </source>
</reference>
<keyword evidence="4" id="KW-0560">Oxidoreductase</keyword>
<evidence type="ECO:0000313" key="7">
    <source>
        <dbReference type="EMBL" id="VVJ20211.1"/>
    </source>
</evidence>
<organism evidence="7 8">
    <name type="scientific">Amycolatopsis camponoti</name>
    <dbReference type="NCBI Taxonomy" id="2606593"/>
    <lineage>
        <taxon>Bacteria</taxon>
        <taxon>Bacillati</taxon>
        <taxon>Actinomycetota</taxon>
        <taxon>Actinomycetes</taxon>
        <taxon>Pseudonocardiales</taxon>
        <taxon>Pseudonocardiaceae</taxon>
        <taxon>Amycolatopsis</taxon>
    </lineage>
</organism>
<dbReference type="InterPro" id="IPR045170">
    <property type="entry name" value="MTOX"/>
</dbReference>
<dbReference type="EMBL" id="CABVGP010000002">
    <property type="protein sequence ID" value="VVJ20211.1"/>
    <property type="molecule type" value="Genomic_DNA"/>
</dbReference>
<proteinExistence type="predicted"/>
<evidence type="ECO:0000256" key="4">
    <source>
        <dbReference type="ARBA" id="ARBA00023002"/>
    </source>
</evidence>
<dbReference type="PANTHER" id="PTHR10961">
    <property type="entry name" value="PEROXISOMAL SARCOSINE OXIDASE"/>
    <property type="match status" value="1"/>
</dbReference>
<evidence type="ECO:0000256" key="1">
    <source>
        <dbReference type="ARBA" id="ARBA00001974"/>
    </source>
</evidence>
<evidence type="ECO:0000256" key="2">
    <source>
        <dbReference type="ARBA" id="ARBA00022630"/>
    </source>
</evidence>
<dbReference type="Proteomes" id="UP000399805">
    <property type="component" value="Unassembled WGS sequence"/>
</dbReference>
<feature type="domain" description="FAD dependent oxidoreductase" evidence="6">
    <location>
        <begin position="46"/>
        <end position="330"/>
    </location>
</feature>
<keyword evidence="8" id="KW-1185">Reference proteome</keyword>
<comment type="cofactor">
    <cofactor evidence="1">
        <name>FAD</name>
        <dbReference type="ChEBI" id="CHEBI:57692"/>
    </cofactor>
</comment>
<dbReference type="Pfam" id="PF01266">
    <property type="entry name" value="DAO"/>
    <property type="match status" value="1"/>
</dbReference>
<evidence type="ECO:0000256" key="5">
    <source>
        <dbReference type="SAM" id="MobiDB-lite"/>
    </source>
</evidence>
<sequence>MSTGIRQRSAAVAVDGAPSPLSRESGHLGRSLHVKAPAGVRRDGLRVVVVGGGISGLLTSIRCVLAGHRVVLLERGPVPHPGATSFDQHRALRALVVGDRAATRRAAELHRRWRELDALLCDHLPGAGLYWRVGVLQALPPGLIPAAVATASAAGVPLRIVHPSAYPLIGFPRGSGAVFEPHAGTLLADRVLHAAARWLRHHPDAELRPGREAVAVDPDQAKVHLADGTTVPGDVVLVAAGPWTAALVDRPVALHRQTMVYLRPPAALAHAWAATPTAGGLGADGRAWLLPSVAGTLLKVSTDAVRREVTTLSGPDDDAGWAARVLAAGVVSDVDGYDVVRVKHCHYATAEGGDTGFVRVGPAAWARPASGPDGFRTAPQAADAVVAELAGEALVPSIRKDLR</sequence>
<name>A0A6I8LT97_9PSEU</name>
<accession>A0A6I8LT97</accession>
<dbReference type="InterPro" id="IPR006076">
    <property type="entry name" value="FAD-dep_OxRdtase"/>
</dbReference>
<dbReference type="InterPro" id="IPR036188">
    <property type="entry name" value="FAD/NAD-bd_sf"/>
</dbReference>
<evidence type="ECO:0000259" key="6">
    <source>
        <dbReference type="Pfam" id="PF01266"/>
    </source>
</evidence>
<keyword evidence="2" id="KW-0285">Flavoprotein</keyword>
<dbReference type="RefSeq" id="WP_155545349.1">
    <property type="nucleotide sequence ID" value="NZ_CABVGP010000002.1"/>
</dbReference>
<dbReference type="Gene3D" id="3.50.50.60">
    <property type="entry name" value="FAD/NAD(P)-binding domain"/>
    <property type="match status" value="1"/>
</dbReference>
<dbReference type="SUPFAM" id="SSF51905">
    <property type="entry name" value="FAD/NAD(P)-binding domain"/>
    <property type="match status" value="1"/>
</dbReference>